<reference evidence="2 3" key="1">
    <citation type="journal article" date="2010" name="Nature">
        <title>Genome sequencing and analysis of the model grass Brachypodium distachyon.</title>
        <authorList>
            <consortium name="International Brachypodium Initiative"/>
        </authorList>
    </citation>
    <scope>NUCLEOTIDE SEQUENCE [LARGE SCALE GENOMIC DNA]</scope>
    <source>
        <strain evidence="2 3">Bd21</strain>
    </source>
</reference>
<proteinExistence type="predicted"/>
<protein>
    <submittedName>
        <fullName evidence="2 3">Uncharacterized protein</fullName>
    </submittedName>
</protein>
<dbReference type="EMBL" id="CM000880">
    <property type="protein sequence ID" value="KQK12711.2"/>
    <property type="molecule type" value="Genomic_DNA"/>
</dbReference>
<evidence type="ECO:0000256" key="1">
    <source>
        <dbReference type="SAM" id="MobiDB-lite"/>
    </source>
</evidence>
<reference evidence="3" key="3">
    <citation type="submission" date="2018-08" db="UniProtKB">
        <authorList>
            <consortium name="EnsemblPlants"/>
        </authorList>
    </citation>
    <scope>IDENTIFICATION</scope>
    <source>
        <strain evidence="3">cv. Bd21</strain>
    </source>
</reference>
<evidence type="ECO:0000313" key="3">
    <source>
        <dbReference type="EnsemblPlants" id="KQK12711"/>
    </source>
</evidence>
<dbReference type="OrthoDB" id="696325at2759"/>
<name>A0A0Q3GNU4_BRADI</name>
<dbReference type="Gramene" id="KQK12711">
    <property type="protein sequence ID" value="KQK12711"/>
    <property type="gene ID" value="BRADI_1g05530v3"/>
</dbReference>
<evidence type="ECO:0000313" key="4">
    <source>
        <dbReference type="Proteomes" id="UP000008810"/>
    </source>
</evidence>
<accession>A0A0Q3GNU4</accession>
<dbReference type="AlphaFoldDB" id="A0A0Q3GNU4"/>
<dbReference type="ExpressionAtlas" id="A0A0Q3GNU4">
    <property type="expression patterns" value="baseline"/>
</dbReference>
<dbReference type="InParanoid" id="A0A0Q3GNU4"/>
<organism evidence="2">
    <name type="scientific">Brachypodium distachyon</name>
    <name type="common">Purple false brome</name>
    <name type="synonym">Trachynia distachya</name>
    <dbReference type="NCBI Taxonomy" id="15368"/>
    <lineage>
        <taxon>Eukaryota</taxon>
        <taxon>Viridiplantae</taxon>
        <taxon>Streptophyta</taxon>
        <taxon>Embryophyta</taxon>
        <taxon>Tracheophyta</taxon>
        <taxon>Spermatophyta</taxon>
        <taxon>Magnoliopsida</taxon>
        <taxon>Liliopsida</taxon>
        <taxon>Poales</taxon>
        <taxon>Poaceae</taxon>
        <taxon>BOP clade</taxon>
        <taxon>Pooideae</taxon>
        <taxon>Stipodae</taxon>
        <taxon>Brachypodieae</taxon>
        <taxon>Brachypodium</taxon>
    </lineage>
</organism>
<dbReference type="STRING" id="15368.A0A0Q3GNU4"/>
<reference evidence="2" key="2">
    <citation type="submission" date="2017-06" db="EMBL/GenBank/DDBJ databases">
        <title>WGS assembly of Brachypodium distachyon.</title>
        <authorList>
            <consortium name="The International Brachypodium Initiative"/>
            <person name="Lucas S."/>
            <person name="Harmon-Smith M."/>
            <person name="Lail K."/>
            <person name="Tice H."/>
            <person name="Grimwood J."/>
            <person name="Bruce D."/>
            <person name="Barry K."/>
            <person name="Shu S."/>
            <person name="Lindquist E."/>
            <person name="Wang M."/>
            <person name="Pitluck S."/>
            <person name="Vogel J.P."/>
            <person name="Garvin D.F."/>
            <person name="Mockler T.C."/>
            <person name="Schmutz J."/>
            <person name="Rokhsar D."/>
            <person name="Bevan M.W."/>
        </authorList>
    </citation>
    <scope>NUCLEOTIDE SEQUENCE</scope>
    <source>
        <strain evidence="2">Bd21</strain>
    </source>
</reference>
<gene>
    <name evidence="2" type="ORF">BRADI_1g05530v3</name>
</gene>
<dbReference type="Proteomes" id="UP000008810">
    <property type="component" value="Chromosome 1"/>
</dbReference>
<dbReference type="EnsemblPlants" id="KQK12711">
    <property type="protein sequence ID" value="KQK12711"/>
    <property type="gene ID" value="BRADI_1g05530v3"/>
</dbReference>
<sequence>MSSVSLVRASLPWRRGIGIGTGKAVARSLRSVPLLHRPACSVAVGGVRCNATTPPGFPGPSPDEMPGNARPPEEMPGAARPPEEMPSIDTPPEFEPLPPGIDDVPMPGPGPGPEMPGPSIPSVPPRNPEAPSPPLPPELDPPRAPPEVVPPKPSDVPPPFV</sequence>
<keyword evidence="4" id="KW-1185">Reference proteome</keyword>
<evidence type="ECO:0000313" key="2">
    <source>
        <dbReference type="EMBL" id="KQK12711.2"/>
    </source>
</evidence>
<feature type="region of interest" description="Disordered" evidence="1">
    <location>
        <begin position="50"/>
        <end position="161"/>
    </location>
</feature>
<feature type="compositionally biased region" description="Pro residues" evidence="1">
    <location>
        <begin position="106"/>
        <end position="161"/>
    </location>
</feature>